<proteinExistence type="predicted"/>
<keyword evidence="2 5" id="KW-0238">DNA-binding</keyword>
<evidence type="ECO:0000313" key="5">
    <source>
        <dbReference type="EMBL" id="MBB6171701.1"/>
    </source>
</evidence>
<evidence type="ECO:0000256" key="1">
    <source>
        <dbReference type="ARBA" id="ARBA00023015"/>
    </source>
</evidence>
<dbReference type="Gene3D" id="1.10.10.10">
    <property type="entry name" value="Winged helix-like DNA-binding domain superfamily/Winged helix DNA-binding domain"/>
    <property type="match status" value="1"/>
</dbReference>
<accession>A0A7W9YIB4</accession>
<organism evidence="5 6">
    <name type="scientific">Nocardiopsis mwathae</name>
    <dbReference type="NCBI Taxonomy" id="1472723"/>
    <lineage>
        <taxon>Bacteria</taxon>
        <taxon>Bacillati</taxon>
        <taxon>Actinomycetota</taxon>
        <taxon>Actinomycetes</taxon>
        <taxon>Streptosporangiales</taxon>
        <taxon>Nocardiopsidaceae</taxon>
        <taxon>Nocardiopsis</taxon>
    </lineage>
</organism>
<dbReference type="InterPro" id="IPR036390">
    <property type="entry name" value="WH_DNA-bd_sf"/>
</dbReference>
<evidence type="ECO:0000259" key="4">
    <source>
        <dbReference type="Pfam" id="PF12802"/>
    </source>
</evidence>
<evidence type="ECO:0000313" key="6">
    <source>
        <dbReference type="Proteomes" id="UP000546642"/>
    </source>
</evidence>
<dbReference type="Proteomes" id="UP000546642">
    <property type="component" value="Unassembled WGS sequence"/>
</dbReference>
<dbReference type="InterPro" id="IPR052362">
    <property type="entry name" value="HTH-GbsR_regulator"/>
</dbReference>
<dbReference type="SUPFAM" id="SSF46785">
    <property type="entry name" value="Winged helix' DNA-binding domain"/>
    <property type="match status" value="1"/>
</dbReference>
<dbReference type="RefSeq" id="WP_343070486.1">
    <property type="nucleotide sequence ID" value="NZ_JACHDS010000001.1"/>
</dbReference>
<evidence type="ECO:0000256" key="2">
    <source>
        <dbReference type="ARBA" id="ARBA00023125"/>
    </source>
</evidence>
<dbReference type="GO" id="GO:0003700">
    <property type="term" value="F:DNA-binding transcription factor activity"/>
    <property type="evidence" value="ECO:0007669"/>
    <property type="project" value="InterPro"/>
</dbReference>
<dbReference type="PANTHER" id="PTHR38465:SF2">
    <property type="entry name" value="HTH-TYPE TRANSCRIPTIONAL REGULATOR MMPR5"/>
    <property type="match status" value="1"/>
</dbReference>
<keyword evidence="6" id="KW-1185">Reference proteome</keyword>
<dbReference type="PANTHER" id="PTHR38465">
    <property type="entry name" value="HTH-TYPE TRANSCRIPTIONAL REGULATOR MJ1563-RELATED"/>
    <property type="match status" value="1"/>
</dbReference>
<dbReference type="EMBL" id="JACHDS010000001">
    <property type="protein sequence ID" value="MBB6171701.1"/>
    <property type="molecule type" value="Genomic_DNA"/>
</dbReference>
<dbReference type="InterPro" id="IPR036388">
    <property type="entry name" value="WH-like_DNA-bd_sf"/>
</dbReference>
<dbReference type="GO" id="GO:0003677">
    <property type="term" value="F:DNA binding"/>
    <property type="evidence" value="ECO:0007669"/>
    <property type="project" value="UniProtKB-KW"/>
</dbReference>
<protein>
    <submittedName>
        <fullName evidence="5">DNA-binding transcriptional regulator GbsR (MarR family)</fullName>
    </submittedName>
</protein>
<dbReference type="Gene3D" id="1.10.287.160">
    <property type="entry name" value="HR1 repeat"/>
    <property type="match status" value="1"/>
</dbReference>
<dbReference type="InterPro" id="IPR000835">
    <property type="entry name" value="HTH_MarR-typ"/>
</dbReference>
<keyword evidence="3" id="KW-0804">Transcription</keyword>
<reference evidence="5 6" key="1">
    <citation type="submission" date="2020-08" db="EMBL/GenBank/DDBJ databases">
        <title>Sequencing the genomes of 1000 actinobacteria strains.</title>
        <authorList>
            <person name="Klenk H.-P."/>
        </authorList>
    </citation>
    <scope>NUCLEOTIDE SEQUENCE [LARGE SCALE GENOMIC DNA]</scope>
    <source>
        <strain evidence="5 6">DSM 46659</strain>
    </source>
</reference>
<feature type="domain" description="HTH marR-type" evidence="4">
    <location>
        <begin position="22"/>
        <end position="81"/>
    </location>
</feature>
<evidence type="ECO:0000256" key="3">
    <source>
        <dbReference type="ARBA" id="ARBA00023163"/>
    </source>
</evidence>
<dbReference type="Pfam" id="PF12802">
    <property type="entry name" value="MarR_2"/>
    <property type="match status" value="1"/>
</dbReference>
<gene>
    <name evidence="5" type="ORF">HNR23_001761</name>
</gene>
<name>A0A7W9YIB4_9ACTN</name>
<comment type="caution">
    <text evidence="5">The sequence shown here is derived from an EMBL/GenBank/DDBJ whole genome shotgun (WGS) entry which is preliminary data.</text>
</comment>
<dbReference type="AlphaFoldDB" id="A0A7W9YIB4"/>
<sequence>MSAAPDRRQTAEQLALVLTDGGMQRMTARVLTAFLFTEQPTLTQGEVAEELGVSAGSVSGAIRMLTTVGLLERVPVAGSRRDHHRLRKDAWATLFTKQNHVIEAMLSAARTGLEATGEDSVAGQRLKRMHDFYAFILGEIPDLLDRWHRESGGAQGR</sequence>
<keyword evidence="1" id="KW-0805">Transcription regulation</keyword>